<gene>
    <name evidence="1" type="ORF">KFK09_006934</name>
</gene>
<evidence type="ECO:0000313" key="2">
    <source>
        <dbReference type="Proteomes" id="UP000829196"/>
    </source>
</evidence>
<organism evidence="1 2">
    <name type="scientific">Dendrobium nobile</name>
    <name type="common">Orchid</name>
    <dbReference type="NCBI Taxonomy" id="94219"/>
    <lineage>
        <taxon>Eukaryota</taxon>
        <taxon>Viridiplantae</taxon>
        <taxon>Streptophyta</taxon>
        <taxon>Embryophyta</taxon>
        <taxon>Tracheophyta</taxon>
        <taxon>Spermatophyta</taxon>
        <taxon>Magnoliopsida</taxon>
        <taxon>Liliopsida</taxon>
        <taxon>Asparagales</taxon>
        <taxon>Orchidaceae</taxon>
        <taxon>Epidendroideae</taxon>
        <taxon>Malaxideae</taxon>
        <taxon>Dendrobiinae</taxon>
        <taxon>Dendrobium</taxon>
    </lineage>
</organism>
<dbReference type="AlphaFoldDB" id="A0A8T3BTT0"/>
<dbReference type="Proteomes" id="UP000829196">
    <property type="component" value="Unassembled WGS sequence"/>
</dbReference>
<comment type="caution">
    <text evidence="1">The sequence shown here is derived from an EMBL/GenBank/DDBJ whole genome shotgun (WGS) entry which is preliminary data.</text>
</comment>
<accession>A0A8T3BTT0</accession>
<evidence type="ECO:0000313" key="1">
    <source>
        <dbReference type="EMBL" id="KAI0519486.1"/>
    </source>
</evidence>
<name>A0A8T3BTT0_DENNO</name>
<dbReference type="EMBL" id="JAGYWB010000006">
    <property type="protein sequence ID" value="KAI0519486.1"/>
    <property type="molecule type" value="Genomic_DNA"/>
</dbReference>
<protein>
    <submittedName>
        <fullName evidence="1">Uncharacterized protein</fullName>
    </submittedName>
</protein>
<proteinExistence type="predicted"/>
<keyword evidence="2" id="KW-1185">Reference proteome</keyword>
<reference evidence="1" key="1">
    <citation type="journal article" date="2022" name="Front. Genet.">
        <title>Chromosome-Scale Assembly of the Dendrobium nobile Genome Provides Insights Into the Molecular Mechanism of the Biosynthesis of the Medicinal Active Ingredient of Dendrobium.</title>
        <authorList>
            <person name="Xu Q."/>
            <person name="Niu S.-C."/>
            <person name="Li K.-L."/>
            <person name="Zheng P.-J."/>
            <person name="Zhang X.-J."/>
            <person name="Jia Y."/>
            <person name="Liu Y."/>
            <person name="Niu Y.-X."/>
            <person name="Yu L.-H."/>
            <person name="Chen D.-F."/>
            <person name="Zhang G.-Q."/>
        </authorList>
    </citation>
    <scope>NUCLEOTIDE SEQUENCE</scope>
    <source>
        <tissue evidence="1">Leaf</tissue>
    </source>
</reference>
<sequence length="109" mass="12363">MHRRLPLDDHRRDEHSEQPHIRVFLSTVGGSSFCCSRRGQLMILKSHVLSIHSKPRNSICTLSLRGGREPSVALTMMHASFLCSFLSMTGKKISTPKCSCNIVWKTLHF</sequence>